<proteinExistence type="predicted"/>
<name>A0A6J5TYL4_PRUAR</name>
<accession>A0A6J5TYL4</accession>
<reference evidence="1 2" key="1">
    <citation type="submission" date="2020-05" db="EMBL/GenBank/DDBJ databases">
        <authorList>
            <person name="Campoy J."/>
            <person name="Schneeberger K."/>
            <person name="Spophaly S."/>
        </authorList>
    </citation>
    <scope>NUCLEOTIDE SEQUENCE [LARGE SCALE GENOMIC DNA]</scope>
    <source>
        <strain evidence="1">PruArmRojPasFocal</strain>
    </source>
</reference>
<gene>
    <name evidence="1" type="ORF">CURHAP_LOCUS13552</name>
</gene>
<organism evidence="1 2">
    <name type="scientific">Prunus armeniaca</name>
    <name type="common">Apricot</name>
    <name type="synonym">Armeniaca vulgaris</name>
    <dbReference type="NCBI Taxonomy" id="36596"/>
    <lineage>
        <taxon>Eukaryota</taxon>
        <taxon>Viridiplantae</taxon>
        <taxon>Streptophyta</taxon>
        <taxon>Embryophyta</taxon>
        <taxon>Tracheophyta</taxon>
        <taxon>Spermatophyta</taxon>
        <taxon>Magnoliopsida</taxon>
        <taxon>eudicotyledons</taxon>
        <taxon>Gunneridae</taxon>
        <taxon>Pentapetalae</taxon>
        <taxon>rosids</taxon>
        <taxon>fabids</taxon>
        <taxon>Rosales</taxon>
        <taxon>Rosaceae</taxon>
        <taxon>Amygdaloideae</taxon>
        <taxon>Amygdaleae</taxon>
        <taxon>Prunus</taxon>
    </lineage>
</organism>
<dbReference type="EMBL" id="CAEKDK010000002">
    <property type="protein sequence ID" value="CAB4268879.1"/>
    <property type="molecule type" value="Genomic_DNA"/>
</dbReference>
<dbReference type="AlphaFoldDB" id="A0A6J5TYL4"/>
<protein>
    <submittedName>
        <fullName evidence="1">Uncharacterized protein</fullName>
    </submittedName>
</protein>
<evidence type="ECO:0000313" key="1">
    <source>
        <dbReference type="EMBL" id="CAB4268879.1"/>
    </source>
</evidence>
<sequence length="90" mass="9165">MAPSLSPCGGKVEEATGPWLGAAVSGTAIPAAIWWLTEVICGCKELSKLFSGCLVATAAIWRGCGASECGWMTWAAVGGNRAGCNPSPQH</sequence>
<dbReference type="Proteomes" id="UP000507222">
    <property type="component" value="Unassembled WGS sequence"/>
</dbReference>
<evidence type="ECO:0000313" key="2">
    <source>
        <dbReference type="Proteomes" id="UP000507222"/>
    </source>
</evidence>